<dbReference type="EMBL" id="KX987999">
    <property type="protein sequence ID" value="AQN32580.1"/>
    <property type="molecule type" value="Genomic_DNA"/>
</dbReference>
<proteinExistence type="predicted"/>
<evidence type="ECO:0000313" key="1">
    <source>
        <dbReference type="EMBL" id="AQN32580.1"/>
    </source>
</evidence>
<evidence type="ECO:0000313" key="2">
    <source>
        <dbReference type="Proteomes" id="UP000246806"/>
    </source>
</evidence>
<dbReference type="Proteomes" id="UP000246806">
    <property type="component" value="Genome"/>
</dbReference>
<gene>
    <name evidence="1" type="ORF">BCP12_168</name>
</gene>
<organism evidence="1 2">
    <name type="scientific">Bacillus phage BCP12</name>
    <dbReference type="NCBI Taxonomy" id="1913122"/>
    <lineage>
        <taxon>Viruses</taxon>
        <taxon>Duplodnaviria</taxon>
        <taxon>Heunggongvirae</taxon>
        <taxon>Uroviricota</taxon>
        <taxon>Caudoviricetes</taxon>
        <taxon>Herelleviridae</taxon>
        <taxon>Bastillevirinae</taxon>
        <taxon>Tsarbombavirus</taxon>
        <taxon>Tsarbombavirus BCP78</taxon>
    </lineage>
</organism>
<reference evidence="1 2" key="1">
    <citation type="submission" date="2016-10" db="EMBL/GenBank/DDBJ databases">
        <title>Complete Genome Sequence of Bacillus Phage BCP12.</title>
        <authorList>
            <person name="Ghosh K."/>
            <person name="Kim K.-P."/>
        </authorList>
    </citation>
    <scope>NUCLEOTIDE SEQUENCE [LARGE SCALE GENOMIC DNA]</scope>
</reference>
<accession>A0A2S0CSI0</accession>
<name>A0A2S0CSI0_9CAUD</name>
<protein>
    <submittedName>
        <fullName evidence="1">Uncharacterized protein</fullName>
    </submittedName>
</protein>
<sequence>MARITGQITISDLNDAKQYILYLNPNYKTQIYDPNGLVYAPDFTSSNLVITPELYIAGGMEATCYLLLRLRVFFGTKVHRLQFL</sequence>